<keyword evidence="2" id="KW-1185">Reference proteome</keyword>
<gene>
    <name evidence="1" type="ORF">E2C01_068657</name>
</gene>
<name>A0A5B7HPD5_PORTR</name>
<accession>A0A5B7HPD5</accession>
<evidence type="ECO:0000313" key="2">
    <source>
        <dbReference type="Proteomes" id="UP000324222"/>
    </source>
</evidence>
<comment type="caution">
    <text evidence="1">The sequence shown here is derived from an EMBL/GenBank/DDBJ whole genome shotgun (WGS) entry which is preliminary data.</text>
</comment>
<reference evidence="1 2" key="1">
    <citation type="submission" date="2019-05" db="EMBL/GenBank/DDBJ databases">
        <title>Another draft genome of Portunus trituberculatus and its Hox gene families provides insights of decapod evolution.</title>
        <authorList>
            <person name="Jeong J.-H."/>
            <person name="Song I."/>
            <person name="Kim S."/>
            <person name="Choi T."/>
            <person name="Kim D."/>
            <person name="Ryu S."/>
            <person name="Kim W."/>
        </authorList>
    </citation>
    <scope>NUCLEOTIDE SEQUENCE [LARGE SCALE GENOMIC DNA]</scope>
    <source>
        <tissue evidence="1">Muscle</tissue>
    </source>
</reference>
<sequence length="48" mass="5516">MREHFAARRISTAAWRCGSGQGTEPTTSSCYVYERKRGIFVEGKLRKH</sequence>
<dbReference type="AlphaFoldDB" id="A0A5B7HPD5"/>
<evidence type="ECO:0000313" key="1">
    <source>
        <dbReference type="EMBL" id="MPC74300.1"/>
    </source>
</evidence>
<organism evidence="1 2">
    <name type="scientific">Portunus trituberculatus</name>
    <name type="common">Swimming crab</name>
    <name type="synonym">Neptunus trituberculatus</name>
    <dbReference type="NCBI Taxonomy" id="210409"/>
    <lineage>
        <taxon>Eukaryota</taxon>
        <taxon>Metazoa</taxon>
        <taxon>Ecdysozoa</taxon>
        <taxon>Arthropoda</taxon>
        <taxon>Crustacea</taxon>
        <taxon>Multicrustacea</taxon>
        <taxon>Malacostraca</taxon>
        <taxon>Eumalacostraca</taxon>
        <taxon>Eucarida</taxon>
        <taxon>Decapoda</taxon>
        <taxon>Pleocyemata</taxon>
        <taxon>Brachyura</taxon>
        <taxon>Eubrachyura</taxon>
        <taxon>Portunoidea</taxon>
        <taxon>Portunidae</taxon>
        <taxon>Portuninae</taxon>
        <taxon>Portunus</taxon>
    </lineage>
</organism>
<dbReference type="Proteomes" id="UP000324222">
    <property type="component" value="Unassembled WGS sequence"/>
</dbReference>
<protein>
    <submittedName>
        <fullName evidence="1">Uncharacterized protein</fullName>
    </submittedName>
</protein>
<dbReference type="EMBL" id="VSRR010038661">
    <property type="protein sequence ID" value="MPC74300.1"/>
    <property type="molecule type" value="Genomic_DNA"/>
</dbReference>
<proteinExistence type="predicted"/>